<dbReference type="PANTHER" id="PTHR21015">
    <property type="entry name" value="UDP-N-ACETYLGLUCOSAMINE--N-ACETYLMURAMYL-(PENTAPEPTIDE) PYROPHOSPHORYL-UNDECAPRENOL N-ACETYLGLUCOSAMINE TRANSFERASE 1"/>
    <property type="match status" value="1"/>
</dbReference>
<evidence type="ECO:0000259" key="2">
    <source>
        <dbReference type="Pfam" id="PF06722"/>
    </source>
</evidence>
<dbReference type="Proteomes" id="UP000198226">
    <property type="component" value="Chromosome I"/>
</dbReference>
<protein>
    <submittedName>
        <fullName evidence="4">UDP:flavonoid glycosyltransferase YjiC, YdhE family</fullName>
    </submittedName>
</protein>
<dbReference type="AlphaFoldDB" id="A0A1C5GP82"/>
<dbReference type="CDD" id="cd03784">
    <property type="entry name" value="GT1_Gtf-like"/>
    <property type="match status" value="1"/>
</dbReference>
<dbReference type="Pfam" id="PF06722">
    <property type="entry name" value="EryCIII-like_C"/>
    <property type="match status" value="1"/>
</dbReference>
<dbReference type="InterPro" id="IPR048284">
    <property type="entry name" value="EryCIII-like_N"/>
</dbReference>
<keyword evidence="5" id="KW-1185">Reference proteome</keyword>
<evidence type="ECO:0000259" key="3">
    <source>
        <dbReference type="Pfam" id="PF21036"/>
    </source>
</evidence>
<proteinExistence type="predicted"/>
<name>A0A1C5GP82_9ACTN</name>
<dbReference type="InterPro" id="IPR010610">
    <property type="entry name" value="EryCIII-like_C"/>
</dbReference>
<dbReference type="Gene3D" id="3.40.50.2000">
    <property type="entry name" value="Glycogen Phosphorylase B"/>
    <property type="match status" value="2"/>
</dbReference>
<sequence>MRVLILAGIAPSTIFSHVPLGTALHNAGHQVMMTASLDDLVPTIAGVGLSAVRVTDPGVSPREIIARDKRLLRVPEDPIEREQQSGHWYARIEASTLDALVAFTDDWRPDVIIGGMASYAAPLLAKRLGVPYVRHAWDIHDPRLLDLGATEELQAELAELGLDALPEPDLMIDITPPSLRPPIAQAVQMMRWIPGNTQRCLEPWMYTRGADTRIGVTIGTGVATYNQYDFLQGIVENVSALDAEVVVPVADDALPVLQERLKNVRAGWVPLDVVAPTCDVLVHQSGGSTMMTALSCGVPQVLIPDPNLFRANEMARRIVEAGAGLVLTPEEATSDVIAKTCQEIVANPGYAAAARGLAREIAALPLPSEVVRRVEWLVHEASAGSSA</sequence>
<gene>
    <name evidence="4" type="ORF">GA0070623_0105</name>
</gene>
<dbReference type="GO" id="GO:0016758">
    <property type="term" value="F:hexosyltransferase activity"/>
    <property type="evidence" value="ECO:0007669"/>
    <property type="project" value="UniProtKB-ARBA"/>
</dbReference>
<organism evidence="4 5">
    <name type="scientific">Micromonospora rifamycinica</name>
    <dbReference type="NCBI Taxonomy" id="291594"/>
    <lineage>
        <taxon>Bacteria</taxon>
        <taxon>Bacillati</taxon>
        <taxon>Actinomycetota</taxon>
        <taxon>Actinomycetes</taxon>
        <taxon>Micromonosporales</taxon>
        <taxon>Micromonosporaceae</taxon>
        <taxon>Micromonospora</taxon>
    </lineage>
</organism>
<evidence type="ECO:0000256" key="1">
    <source>
        <dbReference type="ARBA" id="ARBA00022679"/>
    </source>
</evidence>
<dbReference type="SUPFAM" id="SSF53756">
    <property type="entry name" value="UDP-Glycosyltransferase/glycogen phosphorylase"/>
    <property type="match status" value="1"/>
</dbReference>
<dbReference type="PANTHER" id="PTHR21015:SF22">
    <property type="entry name" value="GLYCOSYLTRANSFERASE"/>
    <property type="match status" value="1"/>
</dbReference>
<feature type="domain" description="Erythromycin biosynthesis protein CIII-like C-terminal" evidence="2">
    <location>
        <begin position="234"/>
        <end position="375"/>
    </location>
</feature>
<evidence type="ECO:0000313" key="5">
    <source>
        <dbReference type="Proteomes" id="UP000198226"/>
    </source>
</evidence>
<keyword evidence="1 4" id="KW-0808">Transferase</keyword>
<dbReference type="Pfam" id="PF21036">
    <property type="entry name" value="EryCIII-like_N"/>
    <property type="match status" value="1"/>
</dbReference>
<dbReference type="EMBL" id="LT607752">
    <property type="protein sequence ID" value="SCG35582.1"/>
    <property type="molecule type" value="Genomic_DNA"/>
</dbReference>
<reference evidence="5" key="1">
    <citation type="submission" date="2016-06" db="EMBL/GenBank/DDBJ databases">
        <authorList>
            <person name="Varghese N."/>
            <person name="Submissions Spin"/>
        </authorList>
    </citation>
    <scope>NUCLEOTIDE SEQUENCE [LARGE SCALE GENOMIC DNA]</scope>
    <source>
        <strain evidence="5">DSM 44983</strain>
    </source>
</reference>
<dbReference type="GO" id="GO:0008194">
    <property type="term" value="F:UDP-glycosyltransferase activity"/>
    <property type="evidence" value="ECO:0007669"/>
    <property type="project" value="InterPro"/>
</dbReference>
<dbReference type="InterPro" id="IPR002213">
    <property type="entry name" value="UDP_glucos_trans"/>
</dbReference>
<evidence type="ECO:0000313" key="4">
    <source>
        <dbReference type="EMBL" id="SCG35582.1"/>
    </source>
</evidence>
<feature type="domain" description="Erythromycin biosynthesis protein CIII-like N-terminal" evidence="3">
    <location>
        <begin position="23"/>
        <end position="219"/>
    </location>
</feature>
<accession>A0A1C5GP82</accession>